<dbReference type="PANTHER" id="PTHR14226:SF66">
    <property type="entry name" value="TRIACYLGLYCEROL LIPASE PTL2"/>
    <property type="match status" value="1"/>
</dbReference>
<protein>
    <recommendedName>
        <fullName evidence="3">Triacylglycerol lipase N-terminal domain-containing protein</fullName>
    </recommendedName>
</protein>
<dbReference type="Pfam" id="PF11815">
    <property type="entry name" value="DUF3336"/>
    <property type="match status" value="1"/>
</dbReference>
<reference evidence="4" key="1">
    <citation type="submission" date="2020-05" db="EMBL/GenBank/DDBJ databases">
        <title>Phylogenomic resolution of chytrid fungi.</title>
        <authorList>
            <person name="Stajich J.E."/>
            <person name="Amses K."/>
            <person name="Simmons R."/>
            <person name="Seto K."/>
            <person name="Myers J."/>
            <person name="Bonds A."/>
            <person name="Quandt C.A."/>
            <person name="Barry K."/>
            <person name="Liu P."/>
            <person name="Grigoriev I."/>
            <person name="Longcore J.E."/>
            <person name="James T.Y."/>
        </authorList>
    </citation>
    <scope>NUCLEOTIDE SEQUENCE</scope>
    <source>
        <strain evidence="4">JEL0318</strain>
    </source>
</reference>
<proteinExistence type="predicted"/>
<sequence length="336" mass="38771">LALVLIIGFDLFCYAAVRQVCSGKPKKRQFCNRSLTPSCLTQMVRLYEYTLVWRGKSLKHLTALHSAQSYAEYSSAGEALDKHLGNDIWKQEGYCTHYDQELVMRVVRRLKRYRKIVERCRREVEGRSRDEEEKEDGGEVEPPTPGTEVTPDPFTPVGETGTPYPLSIEILTQTIRSITSLLLHGGIKSNLGGIEKEDLYSHSYMGTVKPVEEYYDEVVKCLEVVRWAGTEGGVLGEAERREFWERARRMFGRTALCLSGGATLGYYHCEYFEVWWKLVENVMWQLQFLGFWDWVKSYVDVSSRFQRGNEPLRIGCTKRCEHFVVGRMQVVVHPVQ</sequence>
<organism evidence="4 5">
    <name type="scientific">Rhizophlyctis rosea</name>
    <dbReference type="NCBI Taxonomy" id="64517"/>
    <lineage>
        <taxon>Eukaryota</taxon>
        <taxon>Fungi</taxon>
        <taxon>Fungi incertae sedis</taxon>
        <taxon>Chytridiomycota</taxon>
        <taxon>Chytridiomycota incertae sedis</taxon>
        <taxon>Chytridiomycetes</taxon>
        <taxon>Rhizophlyctidales</taxon>
        <taxon>Rhizophlyctidaceae</taxon>
        <taxon>Rhizophlyctis</taxon>
    </lineage>
</organism>
<dbReference type="EMBL" id="JADGJD010002697">
    <property type="protein sequence ID" value="KAJ3029600.1"/>
    <property type="molecule type" value="Genomic_DNA"/>
</dbReference>
<dbReference type="Proteomes" id="UP001212841">
    <property type="component" value="Unassembled WGS sequence"/>
</dbReference>
<feature type="chain" id="PRO_5041953040" description="Triacylglycerol lipase N-terminal domain-containing protein" evidence="2">
    <location>
        <begin position="16"/>
        <end position="336"/>
    </location>
</feature>
<dbReference type="InterPro" id="IPR021771">
    <property type="entry name" value="Triacylglycerol_lipase_N"/>
</dbReference>
<feature type="non-terminal residue" evidence="4">
    <location>
        <position position="1"/>
    </location>
</feature>
<keyword evidence="2" id="KW-0732">Signal</keyword>
<evidence type="ECO:0000313" key="5">
    <source>
        <dbReference type="Proteomes" id="UP001212841"/>
    </source>
</evidence>
<gene>
    <name evidence="4" type="ORF">HK097_005744</name>
</gene>
<dbReference type="GO" id="GO:0006629">
    <property type="term" value="P:lipid metabolic process"/>
    <property type="evidence" value="ECO:0007669"/>
    <property type="project" value="InterPro"/>
</dbReference>
<dbReference type="InterPro" id="IPR050301">
    <property type="entry name" value="NTE"/>
</dbReference>
<feature type="region of interest" description="Disordered" evidence="1">
    <location>
        <begin position="124"/>
        <end position="159"/>
    </location>
</feature>
<feature type="domain" description="Triacylglycerol lipase N-terminal" evidence="3">
    <location>
        <begin position="52"/>
        <end position="246"/>
    </location>
</feature>
<dbReference type="GO" id="GO:0004806">
    <property type="term" value="F:triacylglycerol lipase activity"/>
    <property type="evidence" value="ECO:0007669"/>
    <property type="project" value="InterPro"/>
</dbReference>
<name>A0AAD5S7F3_9FUNG</name>
<comment type="caution">
    <text evidence="4">The sequence shown here is derived from an EMBL/GenBank/DDBJ whole genome shotgun (WGS) entry which is preliminary data.</text>
</comment>
<dbReference type="AlphaFoldDB" id="A0AAD5S7F3"/>
<evidence type="ECO:0000256" key="2">
    <source>
        <dbReference type="SAM" id="SignalP"/>
    </source>
</evidence>
<accession>A0AAD5S7F3</accession>
<evidence type="ECO:0000259" key="3">
    <source>
        <dbReference type="Pfam" id="PF11815"/>
    </source>
</evidence>
<feature type="signal peptide" evidence="2">
    <location>
        <begin position="1"/>
        <end position="15"/>
    </location>
</feature>
<keyword evidence="5" id="KW-1185">Reference proteome</keyword>
<dbReference type="PANTHER" id="PTHR14226">
    <property type="entry name" value="NEUROPATHY TARGET ESTERASE/SWISS CHEESE D.MELANOGASTER"/>
    <property type="match status" value="1"/>
</dbReference>
<evidence type="ECO:0000256" key="1">
    <source>
        <dbReference type="SAM" id="MobiDB-lite"/>
    </source>
</evidence>
<evidence type="ECO:0000313" key="4">
    <source>
        <dbReference type="EMBL" id="KAJ3029600.1"/>
    </source>
</evidence>